<protein>
    <submittedName>
        <fullName evidence="1">Uncharacterized protein</fullName>
    </submittedName>
</protein>
<organism evidence="1 2">
    <name type="scientific">Myriangium duriaei CBS 260.36</name>
    <dbReference type="NCBI Taxonomy" id="1168546"/>
    <lineage>
        <taxon>Eukaryota</taxon>
        <taxon>Fungi</taxon>
        <taxon>Dikarya</taxon>
        <taxon>Ascomycota</taxon>
        <taxon>Pezizomycotina</taxon>
        <taxon>Dothideomycetes</taxon>
        <taxon>Dothideomycetidae</taxon>
        <taxon>Myriangiales</taxon>
        <taxon>Myriangiaceae</taxon>
        <taxon>Myriangium</taxon>
    </lineage>
</organism>
<dbReference type="Proteomes" id="UP000799439">
    <property type="component" value="Unassembled WGS sequence"/>
</dbReference>
<gene>
    <name evidence="1" type="ORF">K461DRAFT_85030</name>
</gene>
<comment type="caution">
    <text evidence="1">The sequence shown here is derived from an EMBL/GenBank/DDBJ whole genome shotgun (WGS) entry which is preliminary data.</text>
</comment>
<sequence length="303" mass="33024">MRAADLPVKDPAWCGEAAIKATASADPVYCCWLVVRETVEAEWDSGLARPWLVRAVAVRICTAGLGGSEVGGNNTAGKFERSTCSSACVWHGAKAAGGLFVSSRRWEKRGEGQVDSSSTAKSQGGFGVFGCSGCCRGWPSVIGLALWLEHWGRAWMDLDAAPRDLAAFDVRCTRRSQSAIQLLHRPLRFLIRLYECCGPPILGSPCRAYSLTIIRRYVFFAGYNSPLSPALLLLHHPRPLFLQLVPRNSAWFTRVTNSRKPNCRPIKSAAGHQSLPTTHSPAEDVEDGFFQALPTPNSSFTST</sequence>
<evidence type="ECO:0000313" key="1">
    <source>
        <dbReference type="EMBL" id="KAF2155953.1"/>
    </source>
</evidence>
<reference evidence="1" key="1">
    <citation type="journal article" date="2020" name="Stud. Mycol.">
        <title>101 Dothideomycetes genomes: a test case for predicting lifestyles and emergence of pathogens.</title>
        <authorList>
            <person name="Haridas S."/>
            <person name="Albert R."/>
            <person name="Binder M."/>
            <person name="Bloem J."/>
            <person name="Labutti K."/>
            <person name="Salamov A."/>
            <person name="Andreopoulos B."/>
            <person name="Baker S."/>
            <person name="Barry K."/>
            <person name="Bills G."/>
            <person name="Bluhm B."/>
            <person name="Cannon C."/>
            <person name="Castanera R."/>
            <person name="Culley D."/>
            <person name="Daum C."/>
            <person name="Ezra D."/>
            <person name="Gonzalez J."/>
            <person name="Henrissat B."/>
            <person name="Kuo A."/>
            <person name="Liang C."/>
            <person name="Lipzen A."/>
            <person name="Lutzoni F."/>
            <person name="Magnuson J."/>
            <person name="Mondo S."/>
            <person name="Nolan M."/>
            <person name="Ohm R."/>
            <person name="Pangilinan J."/>
            <person name="Park H.-J."/>
            <person name="Ramirez L."/>
            <person name="Alfaro M."/>
            <person name="Sun H."/>
            <person name="Tritt A."/>
            <person name="Yoshinaga Y."/>
            <person name="Zwiers L.-H."/>
            <person name="Turgeon B."/>
            <person name="Goodwin S."/>
            <person name="Spatafora J."/>
            <person name="Crous P."/>
            <person name="Grigoriev I."/>
        </authorList>
    </citation>
    <scope>NUCLEOTIDE SEQUENCE</scope>
    <source>
        <strain evidence="1">CBS 260.36</strain>
    </source>
</reference>
<dbReference type="AlphaFoldDB" id="A0A9P4MK62"/>
<evidence type="ECO:0000313" key="2">
    <source>
        <dbReference type="Proteomes" id="UP000799439"/>
    </source>
</evidence>
<accession>A0A9P4MK62</accession>
<name>A0A9P4MK62_9PEZI</name>
<proteinExistence type="predicted"/>
<dbReference type="EMBL" id="ML996082">
    <property type="protein sequence ID" value="KAF2155953.1"/>
    <property type="molecule type" value="Genomic_DNA"/>
</dbReference>
<keyword evidence="2" id="KW-1185">Reference proteome</keyword>